<sequence length="303" mass="33603">MLGIAIGDALGREYENIPRKEITIEKVPEGYAKGTGIYTDDTQMSIAVAEAMISGKPFEAETLALKFTEAYRRDRREGYSRETLSMLENSSTGEEFIASMTRKEKAARRSDGAAMRAVPIGLFPGTGDVIRNAIINSEISHAHQHAISASVAIALASHYFYYDRGPRKNIIEYIMLHMEHKWPNICSYLKTVNELEGFDHETILGEYADYGPPYTDAKPVLGAVLFIIKMHSDNPLEAIQETLSLGGDADTTLSMVLGIIMTDHPAGTLPEKLVRDLENGKFGRDYLLKLGKELDRRFPAGVN</sequence>
<dbReference type="GO" id="GO:0016787">
    <property type="term" value="F:hydrolase activity"/>
    <property type="evidence" value="ECO:0007669"/>
    <property type="project" value="UniProtKB-KW"/>
</dbReference>
<dbReference type="Proteomes" id="UP000006565">
    <property type="component" value="Chromosome"/>
</dbReference>
<keyword evidence="3" id="KW-0479">Metal-binding</keyword>
<feature type="binding site" evidence="3">
    <location>
        <position position="250"/>
    </location>
    <ligand>
        <name>Mg(2+)</name>
        <dbReference type="ChEBI" id="CHEBI:18420"/>
        <label>1</label>
    </ligand>
</feature>
<feature type="binding site" evidence="3">
    <location>
        <position position="248"/>
    </location>
    <ligand>
        <name>Mg(2+)</name>
        <dbReference type="ChEBI" id="CHEBI:18420"/>
        <label>1</label>
    </ligand>
</feature>
<evidence type="ECO:0000313" key="4">
    <source>
        <dbReference type="EMBL" id="ADN37533.1"/>
    </source>
</evidence>
<dbReference type="EMBL" id="CP002117">
    <property type="protein sequence ID" value="ADN37533.1"/>
    <property type="molecule type" value="Genomic_DNA"/>
</dbReference>
<dbReference type="AlphaFoldDB" id="E1RHF0"/>
<proteinExistence type="inferred from homology"/>
<name>E1RHF0_METP4</name>
<reference evidence="4 5" key="1">
    <citation type="journal article" date="2010" name="Stand. Genomic Sci.">
        <title>Complete genome sequence of Methanoplanus petrolearius type strain (SEBR 4847).</title>
        <authorList>
            <person name="Brambilla E."/>
            <person name="Djao O.D."/>
            <person name="Daligault H."/>
            <person name="Lapidus A."/>
            <person name="Lucas S."/>
            <person name="Hammon N."/>
            <person name="Nolan M."/>
            <person name="Tice H."/>
            <person name="Cheng J.F."/>
            <person name="Han C."/>
            <person name="Tapia R."/>
            <person name="Goodwin L."/>
            <person name="Pitluck S."/>
            <person name="Liolios K."/>
            <person name="Ivanova N."/>
            <person name="Mavromatis K."/>
            <person name="Mikhailova N."/>
            <person name="Pati A."/>
            <person name="Chen A."/>
            <person name="Palaniappan K."/>
            <person name="Land M."/>
            <person name="Hauser L."/>
            <person name="Chang Y.J."/>
            <person name="Jeffries C.D."/>
            <person name="Rohde M."/>
            <person name="Spring S."/>
            <person name="Sikorski J."/>
            <person name="Goker M."/>
            <person name="Woyke T."/>
            <person name="Bristow J."/>
            <person name="Eisen J.A."/>
            <person name="Markowitz V."/>
            <person name="Hugenholtz P."/>
            <person name="Kyrpides N.C."/>
            <person name="Klenk H.P."/>
        </authorList>
    </citation>
    <scope>NUCLEOTIDE SEQUENCE [LARGE SCALE GENOMIC DNA]</scope>
    <source>
        <strain evidence="5">DSM 11571 / OCM 486 / SEBR 4847</strain>
    </source>
</reference>
<gene>
    <name evidence="4" type="ordered locus">Mpet_2790</name>
</gene>
<comment type="cofactor">
    <cofactor evidence="3">
        <name>Mg(2+)</name>
        <dbReference type="ChEBI" id="CHEBI:18420"/>
    </cofactor>
    <text evidence="3">Binds 2 magnesium ions per subunit.</text>
</comment>
<protein>
    <submittedName>
        <fullName evidence="4">ADP-ribosylation/Crystallin J1</fullName>
    </submittedName>
</protein>
<feature type="binding site" evidence="3">
    <location>
        <position position="40"/>
    </location>
    <ligand>
        <name>Mg(2+)</name>
        <dbReference type="ChEBI" id="CHEBI:18420"/>
        <label>1</label>
    </ligand>
</feature>
<evidence type="ECO:0000256" key="2">
    <source>
        <dbReference type="ARBA" id="ARBA00022801"/>
    </source>
</evidence>
<dbReference type="GO" id="GO:0046872">
    <property type="term" value="F:metal ion binding"/>
    <property type="evidence" value="ECO:0007669"/>
    <property type="project" value="UniProtKB-KW"/>
</dbReference>
<dbReference type="InterPro" id="IPR036705">
    <property type="entry name" value="Ribosyl_crysJ1_sf"/>
</dbReference>
<evidence type="ECO:0000313" key="5">
    <source>
        <dbReference type="Proteomes" id="UP000006565"/>
    </source>
</evidence>
<dbReference type="eggNOG" id="arCOG04448">
    <property type="taxonomic scope" value="Archaea"/>
</dbReference>
<evidence type="ECO:0000256" key="1">
    <source>
        <dbReference type="ARBA" id="ARBA00010702"/>
    </source>
</evidence>
<dbReference type="KEGG" id="mpi:Mpet_2790"/>
<dbReference type="Pfam" id="PF03747">
    <property type="entry name" value="ADP_ribosyl_GH"/>
    <property type="match status" value="1"/>
</dbReference>
<keyword evidence="3" id="KW-0460">Magnesium</keyword>
<keyword evidence="2" id="KW-0378">Hydrolase</keyword>
<dbReference type="PANTHER" id="PTHR16222">
    <property type="entry name" value="ADP-RIBOSYLGLYCOHYDROLASE"/>
    <property type="match status" value="1"/>
</dbReference>
<comment type="similarity">
    <text evidence="1">Belongs to the ADP-ribosylglycohydrolase family.</text>
</comment>
<keyword evidence="5" id="KW-1185">Reference proteome</keyword>
<dbReference type="InterPro" id="IPR050792">
    <property type="entry name" value="ADP-ribosylglycohydrolase"/>
</dbReference>
<dbReference type="Gene3D" id="1.10.4080.10">
    <property type="entry name" value="ADP-ribosylation/Crystallin J1"/>
    <property type="match status" value="1"/>
</dbReference>
<feature type="binding site" evidence="3">
    <location>
        <position position="251"/>
    </location>
    <ligand>
        <name>Mg(2+)</name>
        <dbReference type="ChEBI" id="CHEBI:18420"/>
        <label>1</label>
    </ligand>
</feature>
<dbReference type="InterPro" id="IPR005502">
    <property type="entry name" value="Ribosyl_crysJ1"/>
</dbReference>
<organism evidence="4 5">
    <name type="scientific">Methanolacinia petrolearia (strain DSM 11571 / OCM 486 / SEBR 4847)</name>
    <name type="common">Methanoplanus petrolearius</name>
    <dbReference type="NCBI Taxonomy" id="679926"/>
    <lineage>
        <taxon>Archaea</taxon>
        <taxon>Methanobacteriati</taxon>
        <taxon>Methanobacteriota</taxon>
        <taxon>Stenosarchaea group</taxon>
        <taxon>Methanomicrobia</taxon>
        <taxon>Methanomicrobiales</taxon>
        <taxon>Methanomicrobiaceae</taxon>
        <taxon>Methanolacinia</taxon>
    </lineage>
</organism>
<dbReference type="SUPFAM" id="SSF101478">
    <property type="entry name" value="ADP-ribosylglycohydrolase"/>
    <property type="match status" value="1"/>
</dbReference>
<feature type="binding site" evidence="3">
    <location>
        <position position="39"/>
    </location>
    <ligand>
        <name>Mg(2+)</name>
        <dbReference type="ChEBI" id="CHEBI:18420"/>
        <label>1</label>
    </ligand>
</feature>
<evidence type="ECO:0000256" key="3">
    <source>
        <dbReference type="PIRSR" id="PIRSR605502-1"/>
    </source>
</evidence>
<feature type="binding site" evidence="3">
    <location>
        <position position="41"/>
    </location>
    <ligand>
        <name>Mg(2+)</name>
        <dbReference type="ChEBI" id="CHEBI:18420"/>
        <label>1</label>
    </ligand>
</feature>
<dbReference type="PANTHER" id="PTHR16222:SF24">
    <property type="entry name" value="ADP-RIBOSYLHYDROLASE ARH3"/>
    <property type="match status" value="1"/>
</dbReference>
<dbReference type="STRING" id="679926.Mpet_2790"/>
<accession>E1RHF0</accession>
<dbReference type="HOGENOM" id="CLU_993108_0_0_2"/>